<feature type="compositionally biased region" description="Basic and acidic residues" evidence="1">
    <location>
        <begin position="21"/>
        <end position="32"/>
    </location>
</feature>
<evidence type="ECO:0000313" key="4">
    <source>
        <dbReference type="Proteomes" id="UP001221898"/>
    </source>
</evidence>
<evidence type="ECO:0000256" key="2">
    <source>
        <dbReference type="SAM" id="Phobius"/>
    </source>
</evidence>
<reference evidence="3" key="1">
    <citation type="journal article" date="2023" name="Science">
        <title>Genome structures resolve the early diversification of teleost fishes.</title>
        <authorList>
            <person name="Parey E."/>
            <person name="Louis A."/>
            <person name="Montfort J."/>
            <person name="Bouchez O."/>
            <person name="Roques C."/>
            <person name="Iampietro C."/>
            <person name="Lluch J."/>
            <person name="Castinel A."/>
            <person name="Donnadieu C."/>
            <person name="Desvignes T."/>
            <person name="Floi Bucao C."/>
            <person name="Jouanno E."/>
            <person name="Wen M."/>
            <person name="Mejri S."/>
            <person name="Dirks R."/>
            <person name="Jansen H."/>
            <person name="Henkel C."/>
            <person name="Chen W.J."/>
            <person name="Zahm M."/>
            <person name="Cabau C."/>
            <person name="Klopp C."/>
            <person name="Thompson A.W."/>
            <person name="Robinson-Rechavi M."/>
            <person name="Braasch I."/>
            <person name="Lecointre G."/>
            <person name="Bobe J."/>
            <person name="Postlethwait J.H."/>
            <person name="Berthelot C."/>
            <person name="Roest Crollius H."/>
            <person name="Guiguen Y."/>
        </authorList>
    </citation>
    <scope>NUCLEOTIDE SEQUENCE</scope>
    <source>
        <strain evidence="3">NC1722</strain>
    </source>
</reference>
<dbReference type="EMBL" id="JAINUG010000014">
    <property type="protein sequence ID" value="KAJ8413938.1"/>
    <property type="molecule type" value="Genomic_DNA"/>
</dbReference>
<gene>
    <name evidence="3" type="ORF">AAFF_G00065360</name>
</gene>
<evidence type="ECO:0000313" key="3">
    <source>
        <dbReference type="EMBL" id="KAJ8413938.1"/>
    </source>
</evidence>
<evidence type="ECO:0000256" key="1">
    <source>
        <dbReference type="SAM" id="MobiDB-lite"/>
    </source>
</evidence>
<proteinExistence type="predicted"/>
<keyword evidence="4" id="KW-1185">Reference proteome</keyword>
<protein>
    <submittedName>
        <fullName evidence="3">Uncharacterized protein</fullName>
    </submittedName>
</protein>
<comment type="caution">
    <text evidence="3">The sequence shown here is derived from an EMBL/GenBank/DDBJ whole genome shotgun (WGS) entry which is preliminary data.</text>
</comment>
<name>A0AAD7WYT8_9TELE</name>
<dbReference type="AlphaFoldDB" id="A0AAD7WYT8"/>
<keyword evidence="2" id="KW-1133">Transmembrane helix</keyword>
<keyword evidence="2" id="KW-0812">Transmembrane</keyword>
<keyword evidence="2" id="KW-0472">Membrane</keyword>
<accession>A0AAD7WYT8</accession>
<feature type="transmembrane region" description="Helical" evidence="2">
    <location>
        <begin position="42"/>
        <end position="61"/>
    </location>
</feature>
<sequence length="78" mass="8362">MAEGHAGHYTAHRSMVCGEPRGGEGARDKADSPDQSAGDQMIFARSLAISMIIFLPILLILQDPYTRPAPTASLDSYS</sequence>
<organism evidence="3 4">
    <name type="scientific">Aldrovandia affinis</name>
    <dbReference type="NCBI Taxonomy" id="143900"/>
    <lineage>
        <taxon>Eukaryota</taxon>
        <taxon>Metazoa</taxon>
        <taxon>Chordata</taxon>
        <taxon>Craniata</taxon>
        <taxon>Vertebrata</taxon>
        <taxon>Euteleostomi</taxon>
        <taxon>Actinopterygii</taxon>
        <taxon>Neopterygii</taxon>
        <taxon>Teleostei</taxon>
        <taxon>Notacanthiformes</taxon>
        <taxon>Halosauridae</taxon>
        <taxon>Aldrovandia</taxon>
    </lineage>
</organism>
<dbReference type="Proteomes" id="UP001221898">
    <property type="component" value="Unassembled WGS sequence"/>
</dbReference>
<feature type="region of interest" description="Disordered" evidence="1">
    <location>
        <begin position="1"/>
        <end position="37"/>
    </location>
</feature>